<evidence type="ECO:0000313" key="3">
    <source>
        <dbReference type="Proteomes" id="UP000253551"/>
    </source>
</evidence>
<dbReference type="Gene3D" id="3.40.630.10">
    <property type="entry name" value="Zn peptidases"/>
    <property type="match status" value="1"/>
</dbReference>
<dbReference type="Proteomes" id="UP000253551">
    <property type="component" value="Unassembled WGS sequence"/>
</dbReference>
<dbReference type="PANTHER" id="PTHR13304:SF0">
    <property type="entry name" value="GLYCOSYLPHOSPHATIDYLINOSITOL ANCHOR ATTACHMENT 1 PROTEIN"/>
    <property type="match status" value="1"/>
</dbReference>
<feature type="transmembrane region" description="Helical" evidence="1">
    <location>
        <begin position="367"/>
        <end position="386"/>
    </location>
</feature>
<evidence type="ECO:0000313" key="2">
    <source>
        <dbReference type="EMBL" id="RCH90301.1"/>
    </source>
</evidence>
<protein>
    <submittedName>
        <fullName evidence="2">Glycosyl phosphatidyl inositol protein transamidase complex subunit</fullName>
    </submittedName>
</protein>
<feature type="transmembrane region" description="Helical" evidence="1">
    <location>
        <begin position="441"/>
        <end position="465"/>
    </location>
</feature>
<proteinExistence type="predicted"/>
<evidence type="ECO:0000256" key="1">
    <source>
        <dbReference type="SAM" id="Phobius"/>
    </source>
</evidence>
<dbReference type="GO" id="GO:0016255">
    <property type="term" value="P:attachment of GPI anchor to protein"/>
    <property type="evidence" value="ECO:0007669"/>
    <property type="project" value="TreeGrafter"/>
</dbReference>
<keyword evidence="3" id="KW-1185">Reference proteome</keyword>
<dbReference type="PANTHER" id="PTHR13304">
    <property type="entry name" value="GLYCOSYLPHOSPHATIDYLINOSITOL ANCHOR ATTACHMENT 1 PROTEIN"/>
    <property type="match status" value="1"/>
</dbReference>
<dbReference type="Pfam" id="PF04114">
    <property type="entry name" value="Gaa1"/>
    <property type="match status" value="2"/>
</dbReference>
<dbReference type="SUPFAM" id="SSF53187">
    <property type="entry name" value="Zn-dependent exopeptidases"/>
    <property type="match status" value="1"/>
</dbReference>
<dbReference type="OrthoDB" id="445301at2759"/>
<dbReference type="STRING" id="4846.A0A367JKS7"/>
<dbReference type="EMBL" id="PJQM01003181">
    <property type="protein sequence ID" value="RCH90301.1"/>
    <property type="molecule type" value="Genomic_DNA"/>
</dbReference>
<gene>
    <name evidence="2" type="primary">GAA1</name>
    <name evidence="2" type="ORF">CU098_003691</name>
</gene>
<organism evidence="2 3">
    <name type="scientific">Rhizopus stolonifer</name>
    <name type="common">Rhizopus nigricans</name>
    <dbReference type="NCBI Taxonomy" id="4846"/>
    <lineage>
        <taxon>Eukaryota</taxon>
        <taxon>Fungi</taxon>
        <taxon>Fungi incertae sedis</taxon>
        <taxon>Mucoromycota</taxon>
        <taxon>Mucoromycotina</taxon>
        <taxon>Mucoromycetes</taxon>
        <taxon>Mucorales</taxon>
        <taxon>Mucorineae</taxon>
        <taxon>Rhizopodaceae</taxon>
        <taxon>Rhizopus</taxon>
    </lineage>
</organism>
<dbReference type="AlphaFoldDB" id="A0A367JKS7"/>
<reference evidence="2 3" key="1">
    <citation type="journal article" date="2018" name="G3 (Bethesda)">
        <title>Phylogenetic and Phylogenomic Definition of Rhizopus Species.</title>
        <authorList>
            <person name="Gryganskyi A.P."/>
            <person name="Golan J."/>
            <person name="Dolatabadi S."/>
            <person name="Mondo S."/>
            <person name="Robb S."/>
            <person name="Idnurm A."/>
            <person name="Muszewska A."/>
            <person name="Steczkiewicz K."/>
            <person name="Masonjones S."/>
            <person name="Liao H.L."/>
            <person name="Gajdeczka M.T."/>
            <person name="Anike F."/>
            <person name="Vuek A."/>
            <person name="Anishchenko I.M."/>
            <person name="Voigt K."/>
            <person name="de Hoog G.S."/>
            <person name="Smith M.E."/>
            <person name="Heitman J."/>
            <person name="Vilgalys R."/>
            <person name="Stajich J.E."/>
        </authorList>
    </citation>
    <scope>NUCLEOTIDE SEQUENCE [LARGE SCALE GENOMIC DNA]</scope>
    <source>
        <strain evidence="2 3">LSU 92-RS-03</strain>
    </source>
</reference>
<sequence length="514" mass="57685">MSRRGGNVVDPEKQARIFRLLQRFSPVLSIVLFFVGIAWLLILPYEIYSKGTYISENALLPGQANVEYGYNDIRTAEDYMHNLLEIQNEDNETRAQFIHKEFRRSGFTSAIQHFTLDDNTKCANAFAIYKAPRSDGKEALILSTSWMSRTGEYNTNGIAVLLSLAKLFKRNVYWAKDIILLVTDQEKLGTQAWLDAYHGMEEGEFSAIVMPRSGTIQGVINLDFPGTQDYETLGIFFEGVNGQLPNLDLINTVVAVAERSNPPILITLHDSTDHLFSDSKYSRYFRSLFHMLNSMKYLVFGHPSSDAGLYLKYRIDAITIHGISGSTHLGNLFGYNPGAAIFNIMQPSFGAKYLTQFSKEQMIHVQFGASLVVFWTVTLALVAWISKSASPEHDGTMLKSFCLAESALVVATVSLLNFTLGIATALLISIPYSLTRPSTKLFWKCIQTLVLAIVSPPGLVTLFGLLTETPFVHIFSTLLFDYQQFGSWFLTFICIVYWPINMAMIVLVFTKSLS</sequence>
<comment type="caution">
    <text evidence="2">The sequence shown here is derived from an EMBL/GenBank/DDBJ whole genome shotgun (WGS) entry which is preliminary data.</text>
</comment>
<feature type="transmembrane region" description="Helical" evidence="1">
    <location>
        <begin position="485"/>
        <end position="509"/>
    </location>
</feature>
<feature type="transmembrane region" description="Helical" evidence="1">
    <location>
        <begin position="406"/>
        <end position="429"/>
    </location>
</feature>
<dbReference type="InterPro" id="IPR007246">
    <property type="entry name" value="Gaa1"/>
</dbReference>
<keyword evidence="1" id="KW-1133">Transmembrane helix</keyword>
<keyword evidence="1" id="KW-0472">Membrane</keyword>
<accession>A0A367JKS7</accession>
<keyword evidence="1" id="KW-0812">Transmembrane</keyword>
<name>A0A367JKS7_RHIST</name>
<dbReference type="GO" id="GO:0042765">
    <property type="term" value="C:GPI-anchor transamidase complex"/>
    <property type="evidence" value="ECO:0007669"/>
    <property type="project" value="InterPro"/>
</dbReference>
<feature type="transmembrane region" description="Helical" evidence="1">
    <location>
        <begin position="20"/>
        <end position="43"/>
    </location>
</feature>